<dbReference type="Gene3D" id="1.20.1740.10">
    <property type="entry name" value="Amino acid/polyamine transporter I"/>
    <property type="match status" value="1"/>
</dbReference>
<evidence type="ECO:0000313" key="9">
    <source>
        <dbReference type="EMBL" id="RIH84755.1"/>
    </source>
</evidence>
<evidence type="ECO:0000256" key="5">
    <source>
        <dbReference type="ARBA" id="ARBA00022692"/>
    </source>
</evidence>
<evidence type="ECO:0000256" key="8">
    <source>
        <dbReference type="RuleBase" id="RU363064"/>
    </source>
</evidence>
<keyword evidence="3 8" id="KW-0813">Transport</keyword>
<feature type="transmembrane region" description="Helical" evidence="8">
    <location>
        <begin position="147"/>
        <end position="168"/>
    </location>
</feature>
<dbReference type="PRINTS" id="PR00175">
    <property type="entry name" value="NAALASMPORT"/>
</dbReference>
<keyword evidence="4 8" id="KW-1003">Cell membrane</keyword>
<keyword evidence="8" id="KW-0769">Symport</keyword>
<dbReference type="EMBL" id="QWLA01000052">
    <property type="protein sequence ID" value="RIH84755.1"/>
    <property type="molecule type" value="Genomic_DNA"/>
</dbReference>
<comment type="similarity">
    <text evidence="2 8">Belongs to the alanine or glycine:cation symporter (AGCS) (TC 2.A.25) family.</text>
</comment>
<gene>
    <name evidence="9" type="primary">alsT</name>
    <name evidence="9" type="ORF">Mrose_02503</name>
</gene>
<dbReference type="RefSeq" id="WP_119278777.1">
    <property type="nucleotide sequence ID" value="NZ_QWLA01000052.1"/>
</dbReference>
<feature type="transmembrane region" description="Helical" evidence="8">
    <location>
        <begin position="188"/>
        <end position="209"/>
    </location>
</feature>
<comment type="caution">
    <text evidence="9">The sequence shown here is derived from an EMBL/GenBank/DDBJ whole genome shotgun (WGS) entry which is preliminary data.</text>
</comment>
<reference evidence="9 10" key="1">
    <citation type="submission" date="2018-08" db="EMBL/GenBank/DDBJ databases">
        <title>Meiothermus roseus NBRC 110900 genome sequencing project.</title>
        <authorList>
            <person name="Da Costa M.S."/>
            <person name="Albuquerque L."/>
            <person name="Raposo P."/>
            <person name="Froufe H.J.C."/>
            <person name="Barroso C.S."/>
            <person name="Egas C."/>
        </authorList>
    </citation>
    <scope>NUCLEOTIDE SEQUENCE [LARGE SCALE GENOMIC DNA]</scope>
    <source>
        <strain evidence="9 10">NBRC 110900</strain>
    </source>
</reference>
<dbReference type="InterPro" id="IPR001463">
    <property type="entry name" value="Na/Ala_symport"/>
</dbReference>
<feature type="transmembrane region" description="Helical" evidence="8">
    <location>
        <begin position="241"/>
        <end position="265"/>
    </location>
</feature>
<keyword evidence="5 8" id="KW-0812">Transmembrane</keyword>
<dbReference type="PANTHER" id="PTHR30330">
    <property type="entry name" value="AGSS FAMILY TRANSPORTER, SODIUM-ALANINE"/>
    <property type="match status" value="1"/>
</dbReference>
<feature type="transmembrane region" description="Helical" evidence="8">
    <location>
        <begin position="97"/>
        <end position="114"/>
    </location>
</feature>
<dbReference type="Pfam" id="PF01235">
    <property type="entry name" value="Na_Ala_symp"/>
    <property type="match status" value="1"/>
</dbReference>
<keyword evidence="6 8" id="KW-1133">Transmembrane helix</keyword>
<evidence type="ECO:0000313" key="10">
    <source>
        <dbReference type="Proteomes" id="UP000265341"/>
    </source>
</evidence>
<organism evidence="9 10">
    <name type="scientific">Calidithermus roseus</name>
    <dbReference type="NCBI Taxonomy" id="1644118"/>
    <lineage>
        <taxon>Bacteria</taxon>
        <taxon>Thermotogati</taxon>
        <taxon>Deinococcota</taxon>
        <taxon>Deinococci</taxon>
        <taxon>Thermales</taxon>
        <taxon>Thermaceae</taxon>
        <taxon>Calidithermus</taxon>
    </lineage>
</organism>
<feature type="transmembrane region" description="Helical" evidence="8">
    <location>
        <begin position="416"/>
        <end position="435"/>
    </location>
</feature>
<protein>
    <submittedName>
        <fullName evidence="9">Amino-acid carrier protein AlsT</fullName>
    </submittedName>
</protein>
<keyword evidence="10" id="KW-1185">Reference proteome</keyword>
<dbReference type="Proteomes" id="UP000265341">
    <property type="component" value="Unassembled WGS sequence"/>
</dbReference>
<evidence type="ECO:0000256" key="6">
    <source>
        <dbReference type="ARBA" id="ARBA00022989"/>
    </source>
</evidence>
<feature type="transmembrane region" description="Helical" evidence="8">
    <location>
        <begin position="216"/>
        <end position="235"/>
    </location>
</feature>
<feature type="transmembrane region" description="Helical" evidence="8">
    <location>
        <begin position="392"/>
        <end position="410"/>
    </location>
</feature>
<evidence type="ECO:0000256" key="4">
    <source>
        <dbReference type="ARBA" id="ARBA00022475"/>
    </source>
</evidence>
<feature type="transmembrane region" description="Helical" evidence="8">
    <location>
        <begin position="69"/>
        <end position="91"/>
    </location>
</feature>
<keyword evidence="7 8" id="KW-0472">Membrane</keyword>
<sequence>MSFLEINQWLNSLVYGPVMMLIFILVGLYLSIHTRFLQLTRFGIILRETLGAIRERSESFGGTISPFQAVMIALSGTVGAGHVVGMVAAILSGGPGAVLWMWLGYGLGAATKFAEATLGVHFRRQYTDGSISGGPMYYIRQALGPRWGWLAGLFAIFAIFSAFGGGNLVQAEALSGTLQEAFKVPPAITGLLVAVIAGVVLGGGIVRVARFASVIFPLKLLLFLLAVLPLLIVHAGQLPAAFSLVFSSALSFQAAAGGAAGYALVQIFQAGMGRGIFANEAGLGSSAFAHSQAQVDHPVRQGFWGVTEMLVSFLVTTLTALTFIASGVWREFMGGSATEAIVQLFSAHFLQSLVLAVLLIVFAMGTLITWGFYGEEAATYLFGEGIRWPFRLCYLVLAFMGPLGGLDTFLSVSDTFNGLMAIPNLLALILLAPLVGRLVRGFFSGEAWAPPRA</sequence>
<feature type="transmembrane region" description="Helical" evidence="8">
    <location>
        <begin position="12"/>
        <end position="32"/>
    </location>
</feature>
<evidence type="ECO:0000256" key="7">
    <source>
        <dbReference type="ARBA" id="ARBA00023136"/>
    </source>
</evidence>
<dbReference type="AlphaFoldDB" id="A0A399EL89"/>
<feature type="transmembrane region" description="Helical" evidence="8">
    <location>
        <begin position="349"/>
        <end position="372"/>
    </location>
</feature>
<evidence type="ECO:0000256" key="1">
    <source>
        <dbReference type="ARBA" id="ARBA00004651"/>
    </source>
</evidence>
<dbReference type="NCBIfam" id="TIGR00835">
    <property type="entry name" value="agcS"/>
    <property type="match status" value="1"/>
</dbReference>
<feature type="transmembrane region" description="Helical" evidence="8">
    <location>
        <begin position="310"/>
        <end position="329"/>
    </location>
</feature>
<accession>A0A399EL89</accession>
<dbReference type="GO" id="GO:0005283">
    <property type="term" value="F:amino acid:sodium symporter activity"/>
    <property type="evidence" value="ECO:0007669"/>
    <property type="project" value="InterPro"/>
</dbReference>
<evidence type="ECO:0000256" key="2">
    <source>
        <dbReference type="ARBA" id="ARBA00009261"/>
    </source>
</evidence>
<dbReference type="OrthoDB" id="9804874at2"/>
<proteinExistence type="inferred from homology"/>
<evidence type="ECO:0000256" key="3">
    <source>
        <dbReference type="ARBA" id="ARBA00022448"/>
    </source>
</evidence>
<comment type="subcellular location">
    <subcellularLocation>
        <location evidence="1 8">Cell membrane</location>
        <topology evidence="1 8">Multi-pass membrane protein</topology>
    </subcellularLocation>
</comment>
<name>A0A399EL89_9DEIN</name>
<dbReference type="PANTHER" id="PTHR30330:SF3">
    <property type="entry name" value="TRANSCRIPTIONAL REGULATOR, LRP FAMILY"/>
    <property type="match status" value="1"/>
</dbReference>
<dbReference type="GO" id="GO:0005886">
    <property type="term" value="C:plasma membrane"/>
    <property type="evidence" value="ECO:0007669"/>
    <property type="project" value="UniProtKB-SubCell"/>
</dbReference>